<sequence length="266" mass="28618">MQSKNPVLSRLGQQNDRRGWAGPTASPQTLQGMYNAPSYAGPPPPTATRPMTIDDVVVRGFITLGTLVVSAALAWYFNVGWALAAPAVIVGLVLGLIVSFRQSTNPALILGYSVAYGIAIGVISKMYNDMYSGVVLQAVLGTMVAFAGVLSVYALKIFRPTPKFTKFVVAAGFAAVGLMLLNWVASIFVGGGLGLRTDSPIGWIFSVAMILLGCFFLLLDFDAVEKGVRAGVPEKYSWLMAFGLTVSLVWIYLEILRFISIFFNND</sequence>
<evidence type="ECO:0000313" key="4">
    <source>
        <dbReference type="Proteomes" id="UP001595891"/>
    </source>
</evidence>
<protein>
    <submittedName>
        <fullName evidence="3">Bax inhibitor-1/YccA family protein</fullName>
    </submittedName>
</protein>
<reference evidence="4" key="1">
    <citation type="journal article" date="2019" name="Int. J. Syst. Evol. Microbiol.">
        <title>The Global Catalogue of Microorganisms (GCM) 10K type strain sequencing project: providing services to taxonomists for standard genome sequencing and annotation.</title>
        <authorList>
            <consortium name="The Broad Institute Genomics Platform"/>
            <consortium name="The Broad Institute Genome Sequencing Center for Infectious Disease"/>
            <person name="Wu L."/>
            <person name="Ma J."/>
        </authorList>
    </citation>
    <scope>NUCLEOTIDE SEQUENCE [LARGE SCALE GENOMIC DNA]</scope>
    <source>
        <strain evidence="4">CCUG 49560</strain>
    </source>
</reference>
<feature type="transmembrane region" description="Helical" evidence="2">
    <location>
        <begin position="134"/>
        <end position="155"/>
    </location>
</feature>
<dbReference type="PANTHER" id="PTHR41282:SF1">
    <property type="entry name" value="CONSERVED TRANSMEMBRANE PROTEIN-RELATED"/>
    <property type="match status" value="1"/>
</dbReference>
<feature type="compositionally biased region" description="Polar residues" evidence="1">
    <location>
        <begin position="1"/>
        <end position="14"/>
    </location>
</feature>
<feature type="transmembrane region" description="Helical" evidence="2">
    <location>
        <begin position="239"/>
        <end position="263"/>
    </location>
</feature>
<feature type="region of interest" description="Disordered" evidence="1">
    <location>
        <begin position="1"/>
        <end position="24"/>
    </location>
</feature>
<dbReference type="InterPro" id="IPR010539">
    <property type="entry name" value="BaxI_1-like"/>
</dbReference>
<evidence type="ECO:0000256" key="1">
    <source>
        <dbReference type="SAM" id="MobiDB-lite"/>
    </source>
</evidence>
<keyword evidence="2" id="KW-0812">Transmembrane</keyword>
<feature type="transmembrane region" description="Helical" evidence="2">
    <location>
        <begin position="107"/>
        <end position="128"/>
    </location>
</feature>
<evidence type="ECO:0000313" key="3">
    <source>
        <dbReference type="EMBL" id="MFC4587263.1"/>
    </source>
</evidence>
<comment type="caution">
    <text evidence="3">The sequence shown here is derived from an EMBL/GenBank/DDBJ whole genome shotgun (WGS) entry which is preliminary data.</text>
</comment>
<dbReference type="RefSeq" id="WP_262844010.1">
    <property type="nucleotide sequence ID" value="NZ_JANZYP010000024.1"/>
</dbReference>
<gene>
    <name evidence="3" type="ORF">ACFO8L_14310</name>
</gene>
<keyword evidence="2" id="KW-1133">Transmembrane helix</keyword>
<dbReference type="PANTHER" id="PTHR41282">
    <property type="entry name" value="CONSERVED TRANSMEMBRANE PROTEIN-RELATED"/>
    <property type="match status" value="1"/>
</dbReference>
<keyword evidence="4" id="KW-1185">Reference proteome</keyword>
<organism evidence="3 4">
    <name type="scientific">Sphaerisporangium corydalis</name>
    <dbReference type="NCBI Taxonomy" id="1441875"/>
    <lineage>
        <taxon>Bacteria</taxon>
        <taxon>Bacillati</taxon>
        <taxon>Actinomycetota</taxon>
        <taxon>Actinomycetes</taxon>
        <taxon>Streptosporangiales</taxon>
        <taxon>Streptosporangiaceae</taxon>
        <taxon>Sphaerisporangium</taxon>
    </lineage>
</organism>
<feature type="transmembrane region" description="Helical" evidence="2">
    <location>
        <begin position="167"/>
        <end position="189"/>
    </location>
</feature>
<name>A0ABV9EEM1_9ACTN</name>
<keyword evidence="2" id="KW-0472">Membrane</keyword>
<dbReference type="Pfam" id="PF12811">
    <property type="entry name" value="BaxI_1"/>
    <property type="match status" value="1"/>
</dbReference>
<proteinExistence type="predicted"/>
<feature type="transmembrane region" description="Helical" evidence="2">
    <location>
        <begin position="56"/>
        <end position="77"/>
    </location>
</feature>
<feature type="transmembrane region" description="Helical" evidence="2">
    <location>
        <begin position="83"/>
        <end position="100"/>
    </location>
</feature>
<dbReference type="PIRSF" id="PIRSF009160">
    <property type="entry name" value="UCP009160"/>
    <property type="match status" value="1"/>
</dbReference>
<feature type="transmembrane region" description="Helical" evidence="2">
    <location>
        <begin position="201"/>
        <end position="219"/>
    </location>
</feature>
<evidence type="ECO:0000256" key="2">
    <source>
        <dbReference type="SAM" id="Phobius"/>
    </source>
</evidence>
<dbReference type="Proteomes" id="UP001595891">
    <property type="component" value="Unassembled WGS sequence"/>
</dbReference>
<accession>A0ABV9EEM1</accession>
<dbReference type="EMBL" id="JBHSFN010000008">
    <property type="protein sequence ID" value="MFC4587263.1"/>
    <property type="molecule type" value="Genomic_DNA"/>
</dbReference>